<name>A0ACD3B7G6_9AGAR</name>
<organism evidence="1 2">
    <name type="scientific">Pluteus cervinus</name>
    <dbReference type="NCBI Taxonomy" id="181527"/>
    <lineage>
        <taxon>Eukaryota</taxon>
        <taxon>Fungi</taxon>
        <taxon>Dikarya</taxon>
        <taxon>Basidiomycota</taxon>
        <taxon>Agaricomycotina</taxon>
        <taxon>Agaricomycetes</taxon>
        <taxon>Agaricomycetidae</taxon>
        <taxon>Agaricales</taxon>
        <taxon>Pluteineae</taxon>
        <taxon>Pluteaceae</taxon>
        <taxon>Pluteus</taxon>
    </lineage>
</organism>
<evidence type="ECO:0000313" key="1">
    <source>
        <dbReference type="EMBL" id="TFK73944.1"/>
    </source>
</evidence>
<dbReference type="EMBL" id="ML208271">
    <property type="protein sequence ID" value="TFK73944.1"/>
    <property type="molecule type" value="Genomic_DNA"/>
</dbReference>
<keyword evidence="2" id="KW-1185">Reference proteome</keyword>
<sequence>MPSPAYADTREAVSCDPDSPPVQSFFRDWSQRKGIEPANHFFIIFEAPRPIPSPPPLSMPPSLPQSSANSSRTPSPPPVIQPTKAYLRPSLPPATTSPEATIIRTPSPSAISLDLDDHGHGQPNLETGDLPHEHRLTMGLGIEEVCKIIGISTNIYTAAFYHAATRNTPLYMVLRNFRPLLNILEILGLENPKGNRSYTGGLELSTPEVLEFFRWNLFSYNKKYIAYRWAQKIARATWKGAIPSKGKALYPLYRRWRGIVWFFQPGGGLDRETPPDRLRRSVDADEVAAADLKQTMLFDRRTELEDVLILR</sequence>
<gene>
    <name evidence="1" type="ORF">BDN72DRAFT_893412</name>
</gene>
<proteinExistence type="predicted"/>
<evidence type="ECO:0000313" key="2">
    <source>
        <dbReference type="Proteomes" id="UP000308600"/>
    </source>
</evidence>
<protein>
    <submittedName>
        <fullName evidence="1">Uncharacterized protein</fullName>
    </submittedName>
</protein>
<dbReference type="Proteomes" id="UP000308600">
    <property type="component" value="Unassembled WGS sequence"/>
</dbReference>
<reference evidence="1 2" key="1">
    <citation type="journal article" date="2019" name="Nat. Ecol. Evol.">
        <title>Megaphylogeny resolves global patterns of mushroom evolution.</title>
        <authorList>
            <person name="Varga T."/>
            <person name="Krizsan K."/>
            <person name="Foldi C."/>
            <person name="Dima B."/>
            <person name="Sanchez-Garcia M."/>
            <person name="Sanchez-Ramirez S."/>
            <person name="Szollosi G.J."/>
            <person name="Szarkandi J.G."/>
            <person name="Papp V."/>
            <person name="Albert L."/>
            <person name="Andreopoulos W."/>
            <person name="Angelini C."/>
            <person name="Antonin V."/>
            <person name="Barry K.W."/>
            <person name="Bougher N.L."/>
            <person name="Buchanan P."/>
            <person name="Buyck B."/>
            <person name="Bense V."/>
            <person name="Catcheside P."/>
            <person name="Chovatia M."/>
            <person name="Cooper J."/>
            <person name="Damon W."/>
            <person name="Desjardin D."/>
            <person name="Finy P."/>
            <person name="Geml J."/>
            <person name="Haridas S."/>
            <person name="Hughes K."/>
            <person name="Justo A."/>
            <person name="Karasinski D."/>
            <person name="Kautmanova I."/>
            <person name="Kiss B."/>
            <person name="Kocsube S."/>
            <person name="Kotiranta H."/>
            <person name="LaButti K.M."/>
            <person name="Lechner B.E."/>
            <person name="Liimatainen K."/>
            <person name="Lipzen A."/>
            <person name="Lukacs Z."/>
            <person name="Mihaltcheva S."/>
            <person name="Morgado L.N."/>
            <person name="Niskanen T."/>
            <person name="Noordeloos M.E."/>
            <person name="Ohm R.A."/>
            <person name="Ortiz-Santana B."/>
            <person name="Ovrebo C."/>
            <person name="Racz N."/>
            <person name="Riley R."/>
            <person name="Savchenko A."/>
            <person name="Shiryaev A."/>
            <person name="Soop K."/>
            <person name="Spirin V."/>
            <person name="Szebenyi C."/>
            <person name="Tomsovsky M."/>
            <person name="Tulloss R.E."/>
            <person name="Uehling J."/>
            <person name="Grigoriev I.V."/>
            <person name="Vagvolgyi C."/>
            <person name="Papp T."/>
            <person name="Martin F.M."/>
            <person name="Miettinen O."/>
            <person name="Hibbett D.S."/>
            <person name="Nagy L.G."/>
        </authorList>
    </citation>
    <scope>NUCLEOTIDE SEQUENCE [LARGE SCALE GENOMIC DNA]</scope>
    <source>
        <strain evidence="1 2">NL-1719</strain>
    </source>
</reference>
<accession>A0ACD3B7G6</accession>